<evidence type="ECO:0000313" key="3">
    <source>
        <dbReference type="Proteomes" id="UP000708208"/>
    </source>
</evidence>
<organism evidence="2 3">
    <name type="scientific">Allacma fusca</name>
    <dbReference type="NCBI Taxonomy" id="39272"/>
    <lineage>
        <taxon>Eukaryota</taxon>
        <taxon>Metazoa</taxon>
        <taxon>Ecdysozoa</taxon>
        <taxon>Arthropoda</taxon>
        <taxon>Hexapoda</taxon>
        <taxon>Collembola</taxon>
        <taxon>Symphypleona</taxon>
        <taxon>Sminthuridae</taxon>
        <taxon>Allacma</taxon>
    </lineage>
</organism>
<evidence type="ECO:0000313" key="2">
    <source>
        <dbReference type="EMBL" id="CAG7721041.1"/>
    </source>
</evidence>
<comment type="caution">
    <text evidence="2">The sequence shown here is derived from an EMBL/GenBank/DDBJ whole genome shotgun (WGS) entry which is preliminary data.</text>
</comment>
<dbReference type="EMBL" id="CAJVCH010076444">
    <property type="protein sequence ID" value="CAG7721041.1"/>
    <property type="molecule type" value="Genomic_DNA"/>
</dbReference>
<keyword evidence="1" id="KW-0175">Coiled coil</keyword>
<dbReference type="Proteomes" id="UP000708208">
    <property type="component" value="Unassembled WGS sequence"/>
</dbReference>
<feature type="coiled-coil region" evidence="1">
    <location>
        <begin position="45"/>
        <end position="72"/>
    </location>
</feature>
<sequence length="319" mass="35831">MDFVKLEFGVENSSVTYYCNMSARQAANSFKGLKTNYGSVDDRNLQALSDQIKILNDKVEALEGTVDTVARKITSLDTHVKESHNNHHEALAAITGLNSKIGKIVDEVKCCMNLSTSEMTAALSKEAAQAIQSAMKHCRYPANSVETLDIGPGIASNEKPFLTVKHKEETLILRLSTSEMQYFELADCVRSVVSIVLKHYFSLKELHNMTLTGRGKDIKNPGSDRNQRKALPTKHLIMLYAAVRARFSIDENLKKQFPRDYQARVQTQENDVRRSVTLVLDSLRQNFNEDGTAKALKRKRVDESADITIHEEVQVLNEV</sequence>
<name>A0A8J2JIV1_9HEXA</name>
<keyword evidence="3" id="KW-1185">Reference proteome</keyword>
<reference evidence="2" key="1">
    <citation type="submission" date="2021-06" db="EMBL/GenBank/DDBJ databases">
        <authorList>
            <person name="Hodson N. C."/>
            <person name="Mongue J. A."/>
            <person name="Jaron S. K."/>
        </authorList>
    </citation>
    <scope>NUCLEOTIDE SEQUENCE</scope>
</reference>
<protein>
    <submittedName>
        <fullName evidence="2">Uncharacterized protein</fullName>
    </submittedName>
</protein>
<proteinExistence type="predicted"/>
<accession>A0A8J2JIV1</accession>
<evidence type="ECO:0000256" key="1">
    <source>
        <dbReference type="SAM" id="Coils"/>
    </source>
</evidence>
<dbReference type="AlphaFoldDB" id="A0A8J2JIV1"/>
<gene>
    <name evidence="2" type="ORF">AFUS01_LOCUS10290</name>
</gene>